<dbReference type="Proteomes" id="UP001335737">
    <property type="component" value="Unassembled WGS sequence"/>
</dbReference>
<feature type="domain" description="N-acetyltransferase" evidence="1">
    <location>
        <begin position="6"/>
        <end position="153"/>
    </location>
</feature>
<gene>
    <name evidence="2" type="ORF">QGM71_14635</name>
</gene>
<keyword evidence="3" id="KW-1185">Reference proteome</keyword>
<sequence>MQFEGINFEKHQNEVVKFRKDSFRVSFGNTSNFEKEEYLSWLKEKTNDFPEGFILVKEGGEYIGQLELSIREYEGRNIGYVHLYYLIPEIRGKGKGAKLHNYARDFFKKNKVGEYHLRVSPNNTSAISFYQKNGMEEIGSEVEGKVIRLKGYL</sequence>
<protein>
    <submittedName>
        <fullName evidence="2">GNAT family N-acetyltransferase</fullName>
    </submittedName>
</protein>
<dbReference type="CDD" id="cd04301">
    <property type="entry name" value="NAT_SF"/>
    <property type="match status" value="1"/>
</dbReference>
<dbReference type="PROSITE" id="PS51186">
    <property type="entry name" value="GNAT"/>
    <property type="match status" value="1"/>
</dbReference>
<dbReference type="Pfam" id="PF00583">
    <property type="entry name" value="Acetyltransf_1"/>
    <property type="match status" value="1"/>
</dbReference>
<proteinExistence type="predicted"/>
<dbReference type="EMBL" id="JARZFX010000008">
    <property type="protein sequence ID" value="MEC5424722.1"/>
    <property type="molecule type" value="Genomic_DNA"/>
</dbReference>
<name>A0ABU6KHC5_9BACI</name>
<accession>A0ABU6KHC5</accession>
<organism evidence="2 3">
    <name type="scientific">Virgibacillus tibetensis</name>
    <dbReference type="NCBI Taxonomy" id="3042313"/>
    <lineage>
        <taxon>Bacteria</taxon>
        <taxon>Bacillati</taxon>
        <taxon>Bacillota</taxon>
        <taxon>Bacilli</taxon>
        <taxon>Bacillales</taxon>
        <taxon>Bacillaceae</taxon>
        <taxon>Virgibacillus</taxon>
    </lineage>
</organism>
<dbReference type="SUPFAM" id="SSF55729">
    <property type="entry name" value="Acyl-CoA N-acyltransferases (Nat)"/>
    <property type="match status" value="1"/>
</dbReference>
<evidence type="ECO:0000313" key="3">
    <source>
        <dbReference type="Proteomes" id="UP001335737"/>
    </source>
</evidence>
<evidence type="ECO:0000313" key="2">
    <source>
        <dbReference type="EMBL" id="MEC5424722.1"/>
    </source>
</evidence>
<dbReference type="RefSeq" id="WP_327608288.1">
    <property type="nucleotide sequence ID" value="NZ_JARZFX010000008.1"/>
</dbReference>
<dbReference type="InterPro" id="IPR016181">
    <property type="entry name" value="Acyl_CoA_acyltransferase"/>
</dbReference>
<dbReference type="InterPro" id="IPR000182">
    <property type="entry name" value="GNAT_dom"/>
</dbReference>
<comment type="caution">
    <text evidence="2">The sequence shown here is derived from an EMBL/GenBank/DDBJ whole genome shotgun (WGS) entry which is preliminary data.</text>
</comment>
<reference evidence="2 3" key="1">
    <citation type="journal article" date="2024" name="Int. J. Syst. Evol. Microbiol.">
        <title>Virgibacillus tibetensis sp. nov., isolated from salt lake on the Tibetan Plateau of China.</title>
        <authorList>
            <person name="Phurbu D."/>
            <person name="Liu Z.-X."/>
            <person name="Wang R."/>
            <person name="Zheng Y.-Y."/>
            <person name="Liu H.-C."/>
            <person name="Zhou Y.-G."/>
            <person name="Yu Y.-J."/>
            <person name="Li A.-H."/>
        </authorList>
    </citation>
    <scope>NUCLEOTIDE SEQUENCE [LARGE SCALE GENOMIC DNA]</scope>
    <source>
        <strain evidence="2 3">C22-A2</strain>
    </source>
</reference>
<dbReference type="Gene3D" id="3.40.630.30">
    <property type="match status" value="1"/>
</dbReference>
<evidence type="ECO:0000259" key="1">
    <source>
        <dbReference type="PROSITE" id="PS51186"/>
    </source>
</evidence>